<dbReference type="AlphaFoldDB" id="A0A3M7SQ68"/>
<sequence length="474" mass="55116">MSQEKQWTYELDLNAVEYCVNLSLVENENRLVIELTNVNSADCWKGAFESYYIEELTKKTGNFKSFPIFLNMLKTALSKSSTSVTIDLLTYQDLELLRSKKLNSINEASNVNSNNKRFLILTYSVEFDKINYPLQLNYQGKTNVNVLIDTIKKLKNVIKNYESQSKYSVDVRSTKNQVYKDSDESDTSIDCKTDLKLQKETKLLRQMIKTIEEKALKEKNLFQKQLQKKKQEVEILKNELQESRMNERNYKNEIKCLSNELRVLRQRKPSTSSLKRTSSAESFRSLTRDDSIRSFHSHVPRDLSRNSSRNNSLVTTRVKSVSPAPSNRSARSSNSIDSMGRRKFNPTEYVKNRKTKLEECKIKREREIKNRLSGSRSSLNERRFKSSQFSLNNSEIGSYCSSDNQSECNSVSSRMSRKNFKVAQKRNNQKAKIKNSSQKNISQEDRYLNDIYDANDEMKEIDAKLKSLQMLIKS</sequence>
<reference evidence="3 4" key="1">
    <citation type="journal article" date="2018" name="Sci. Rep.">
        <title>Genomic signatures of local adaptation to the degree of environmental predictability in rotifers.</title>
        <authorList>
            <person name="Franch-Gras L."/>
            <person name="Hahn C."/>
            <person name="Garcia-Roger E.M."/>
            <person name="Carmona M.J."/>
            <person name="Serra M."/>
            <person name="Gomez A."/>
        </authorList>
    </citation>
    <scope>NUCLEOTIDE SEQUENCE [LARGE SCALE GENOMIC DNA]</scope>
    <source>
        <strain evidence="3">HYR1</strain>
    </source>
</reference>
<feature type="compositionally biased region" description="Low complexity" evidence="2">
    <location>
        <begin position="322"/>
        <end position="335"/>
    </location>
</feature>
<feature type="region of interest" description="Disordered" evidence="2">
    <location>
        <begin position="297"/>
        <end position="350"/>
    </location>
</feature>
<feature type="compositionally biased region" description="Polar residues" evidence="2">
    <location>
        <begin position="400"/>
        <end position="414"/>
    </location>
</feature>
<comment type="caution">
    <text evidence="3">The sequence shown here is derived from an EMBL/GenBank/DDBJ whole genome shotgun (WGS) entry which is preliminary data.</text>
</comment>
<keyword evidence="4" id="KW-1185">Reference proteome</keyword>
<evidence type="ECO:0000256" key="2">
    <source>
        <dbReference type="SAM" id="MobiDB-lite"/>
    </source>
</evidence>
<evidence type="ECO:0000313" key="4">
    <source>
        <dbReference type="Proteomes" id="UP000276133"/>
    </source>
</evidence>
<dbReference type="Proteomes" id="UP000276133">
    <property type="component" value="Unassembled WGS sequence"/>
</dbReference>
<feature type="coiled-coil region" evidence="1">
    <location>
        <begin position="212"/>
        <end position="267"/>
    </location>
</feature>
<dbReference type="InterPro" id="IPR049733">
    <property type="entry name" value="CCDC61_N"/>
</dbReference>
<gene>
    <name evidence="3" type="ORF">BpHYR1_002516</name>
</gene>
<feature type="compositionally biased region" description="Basic residues" evidence="2">
    <location>
        <begin position="415"/>
        <end position="433"/>
    </location>
</feature>
<dbReference type="EMBL" id="REGN01000935">
    <property type="protein sequence ID" value="RNA38001.1"/>
    <property type="molecule type" value="Genomic_DNA"/>
</dbReference>
<name>A0A3M7SQ68_BRAPC</name>
<organism evidence="3 4">
    <name type="scientific">Brachionus plicatilis</name>
    <name type="common">Marine rotifer</name>
    <name type="synonym">Brachionus muelleri</name>
    <dbReference type="NCBI Taxonomy" id="10195"/>
    <lineage>
        <taxon>Eukaryota</taxon>
        <taxon>Metazoa</taxon>
        <taxon>Spiralia</taxon>
        <taxon>Gnathifera</taxon>
        <taxon>Rotifera</taxon>
        <taxon>Eurotatoria</taxon>
        <taxon>Monogononta</taxon>
        <taxon>Pseudotrocha</taxon>
        <taxon>Ploima</taxon>
        <taxon>Brachionidae</taxon>
        <taxon>Brachionus</taxon>
    </lineage>
</organism>
<dbReference type="STRING" id="10195.A0A3M7SQ68"/>
<accession>A0A3M7SQ68</accession>
<evidence type="ECO:0000256" key="1">
    <source>
        <dbReference type="SAM" id="Coils"/>
    </source>
</evidence>
<dbReference type="CDD" id="cd22284">
    <property type="entry name" value="HD_CCDC61_N"/>
    <property type="match status" value="1"/>
</dbReference>
<proteinExistence type="predicted"/>
<evidence type="ECO:0000313" key="3">
    <source>
        <dbReference type="EMBL" id="RNA38001.1"/>
    </source>
</evidence>
<keyword evidence="1" id="KW-0175">Coiled coil</keyword>
<dbReference type="OrthoDB" id="568137at2759"/>
<feature type="region of interest" description="Disordered" evidence="2">
    <location>
        <begin position="400"/>
        <end position="440"/>
    </location>
</feature>
<protein>
    <submittedName>
        <fullName evidence="3">Coiled-coil domain-containing 61-like isoform X3</fullName>
    </submittedName>
</protein>